<dbReference type="Proteomes" id="UP000521872">
    <property type="component" value="Unassembled WGS sequence"/>
</dbReference>
<keyword evidence="6" id="KW-0862">Zinc</keyword>
<comment type="similarity">
    <text evidence="2">Belongs to the peptidase M35 family.</text>
</comment>
<keyword evidence="3" id="KW-0645">Protease</keyword>
<evidence type="ECO:0000256" key="3">
    <source>
        <dbReference type="ARBA" id="ARBA00022670"/>
    </source>
</evidence>
<evidence type="ECO:0000256" key="1">
    <source>
        <dbReference type="ARBA" id="ARBA00001947"/>
    </source>
</evidence>
<feature type="signal peptide" evidence="8">
    <location>
        <begin position="1"/>
        <end position="22"/>
    </location>
</feature>
<dbReference type="SMART" id="SM01351">
    <property type="entry name" value="Aspzincin_M35"/>
    <property type="match status" value="1"/>
</dbReference>
<evidence type="ECO:0000256" key="2">
    <source>
        <dbReference type="ARBA" id="ARBA00010279"/>
    </source>
</evidence>
<dbReference type="CDD" id="cd11306">
    <property type="entry name" value="M35_peptidyl-Lys"/>
    <property type="match status" value="1"/>
</dbReference>
<keyword evidence="4" id="KW-0479">Metal-binding</keyword>
<evidence type="ECO:0000256" key="8">
    <source>
        <dbReference type="SAM" id="SignalP"/>
    </source>
</evidence>
<evidence type="ECO:0000256" key="4">
    <source>
        <dbReference type="ARBA" id="ARBA00022723"/>
    </source>
</evidence>
<dbReference type="InterPro" id="IPR050414">
    <property type="entry name" value="Fungal_M35_metalloproteases"/>
</dbReference>
<sequence length="351" mass="37214">MFSSTLRTALIALTYAAAVANAATLSLKVSGPQAVDSVEDLKVVATLTNNGAEAVKILNDPRGALSKMPTDTFSITDAAGSVPSFSGVKVKYVPEHAAKIGAYTTLKPGESIEVEHHLGHAYNFTLPGAGAYDIHANNRFYIVNPDSSLSTVYADSAAHSARLSGKGKLAIARETPAGILSKRYTYKSCSSSQQSSIVSAAAGAETYAANAYSYLNSHTSSTTRYTTWFGTYTSARHSTVTSHFQKIDSNTFSTFTFDCSCTDSGTYAYVYPDTFGYIYLCGAFWQAPTTGTDSKAGTIIHESSHFTSNGGTDDHVYGQTAAKSLAKSDPASAIDNADNHEYFAENNPSLS</sequence>
<dbReference type="InterPro" id="IPR034115">
    <property type="entry name" value="M35_peptidyl-Lys"/>
</dbReference>
<keyword evidence="5" id="KW-0378">Hydrolase</keyword>
<dbReference type="GO" id="GO:0006508">
    <property type="term" value="P:proteolysis"/>
    <property type="evidence" value="ECO:0007669"/>
    <property type="project" value="UniProtKB-KW"/>
</dbReference>
<feature type="domain" description="Lysine-specific metallo-endopeptidase" evidence="9">
    <location>
        <begin position="213"/>
        <end position="345"/>
    </location>
</feature>
<gene>
    <name evidence="10" type="ORF">D9613_009121</name>
</gene>
<dbReference type="GO" id="GO:0004222">
    <property type="term" value="F:metalloendopeptidase activity"/>
    <property type="evidence" value="ECO:0007669"/>
    <property type="project" value="InterPro"/>
</dbReference>
<evidence type="ECO:0000256" key="7">
    <source>
        <dbReference type="ARBA" id="ARBA00023049"/>
    </source>
</evidence>
<keyword evidence="11" id="KW-1185">Reference proteome</keyword>
<dbReference type="PANTHER" id="PTHR37016:SF3">
    <property type="entry name" value="NEUTRAL PROTEASE 2-RELATED"/>
    <property type="match status" value="1"/>
</dbReference>
<organism evidence="10 11">
    <name type="scientific">Agrocybe pediades</name>
    <dbReference type="NCBI Taxonomy" id="84607"/>
    <lineage>
        <taxon>Eukaryota</taxon>
        <taxon>Fungi</taxon>
        <taxon>Dikarya</taxon>
        <taxon>Basidiomycota</taxon>
        <taxon>Agaricomycotina</taxon>
        <taxon>Agaricomycetes</taxon>
        <taxon>Agaricomycetidae</taxon>
        <taxon>Agaricales</taxon>
        <taxon>Agaricineae</taxon>
        <taxon>Strophariaceae</taxon>
        <taxon>Agrocybe</taxon>
    </lineage>
</organism>
<proteinExistence type="inferred from homology"/>
<name>A0A8H4R370_9AGAR</name>
<dbReference type="SUPFAM" id="SSF55486">
    <property type="entry name" value="Metalloproteases ('zincins'), catalytic domain"/>
    <property type="match status" value="1"/>
</dbReference>
<protein>
    <recommendedName>
        <fullName evidence="9">Lysine-specific metallo-endopeptidase domain-containing protein</fullName>
    </recommendedName>
</protein>
<comment type="cofactor">
    <cofactor evidence="1">
        <name>Zn(2+)</name>
        <dbReference type="ChEBI" id="CHEBI:29105"/>
    </cofactor>
</comment>
<evidence type="ECO:0000313" key="10">
    <source>
        <dbReference type="EMBL" id="KAF4622412.1"/>
    </source>
</evidence>
<dbReference type="Gene3D" id="2.60.40.2970">
    <property type="match status" value="1"/>
</dbReference>
<dbReference type="EMBL" id="JAACJL010000002">
    <property type="protein sequence ID" value="KAF4622412.1"/>
    <property type="molecule type" value="Genomic_DNA"/>
</dbReference>
<keyword evidence="7" id="KW-0482">Metalloprotease</keyword>
<dbReference type="PANTHER" id="PTHR37016">
    <property type="match status" value="1"/>
</dbReference>
<evidence type="ECO:0000313" key="11">
    <source>
        <dbReference type="Proteomes" id="UP000521872"/>
    </source>
</evidence>
<evidence type="ECO:0000256" key="5">
    <source>
        <dbReference type="ARBA" id="ARBA00022801"/>
    </source>
</evidence>
<dbReference type="GO" id="GO:0046872">
    <property type="term" value="F:metal ion binding"/>
    <property type="evidence" value="ECO:0007669"/>
    <property type="project" value="UniProtKB-KW"/>
</dbReference>
<evidence type="ECO:0000256" key="6">
    <source>
        <dbReference type="ARBA" id="ARBA00022833"/>
    </source>
</evidence>
<keyword evidence="8" id="KW-0732">Signal</keyword>
<dbReference type="AlphaFoldDB" id="A0A8H4R370"/>
<accession>A0A8H4R370</accession>
<dbReference type="Pfam" id="PF14521">
    <property type="entry name" value="Aspzincin_M35"/>
    <property type="match status" value="1"/>
</dbReference>
<dbReference type="InterPro" id="IPR029463">
    <property type="entry name" value="Lys_MEP"/>
</dbReference>
<reference evidence="10 11" key="1">
    <citation type="submission" date="2019-12" db="EMBL/GenBank/DDBJ databases">
        <authorList>
            <person name="Floudas D."/>
            <person name="Bentzer J."/>
            <person name="Ahren D."/>
            <person name="Johansson T."/>
            <person name="Persson P."/>
            <person name="Tunlid A."/>
        </authorList>
    </citation>
    <scope>NUCLEOTIDE SEQUENCE [LARGE SCALE GENOMIC DNA]</scope>
    <source>
        <strain evidence="10 11">CBS 102.39</strain>
    </source>
</reference>
<dbReference type="InterPro" id="IPR024079">
    <property type="entry name" value="MetalloPept_cat_dom_sf"/>
</dbReference>
<evidence type="ECO:0000259" key="9">
    <source>
        <dbReference type="SMART" id="SM01351"/>
    </source>
</evidence>
<dbReference type="Gene3D" id="3.40.390.10">
    <property type="entry name" value="Collagenase (Catalytic Domain)"/>
    <property type="match status" value="1"/>
</dbReference>
<feature type="chain" id="PRO_5034363731" description="Lysine-specific metallo-endopeptidase domain-containing protein" evidence="8">
    <location>
        <begin position="23"/>
        <end position="351"/>
    </location>
</feature>
<comment type="caution">
    <text evidence="10">The sequence shown here is derived from an EMBL/GenBank/DDBJ whole genome shotgun (WGS) entry which is preliminary data.</text>
</comment>